<dbReference type="SMART" id="SM00347">
    <property type="entry name" value="HTH_MARR"/>
    <property type="match status" value="1"/>
</dbReference>
<feature type="domain" description="HTH marR-type" evidence="5">
    <location>
        <begin position="27"/>
        <end position="164"/>
    </location>
</feature>
<reference evidence="7" key="1">
    <citation type="submission" date="2009-09" db="EMBL/GenBank/DDBJ databases">
        <title>The complete genome of Nakamurella multipartita DSM 44233.</title>
        <authorList>
            <consortium name="US DOE Joint Genome Institute (JGI-PGF)"/>
            <person name="Lucas S."/>
            <person name="Copeland A."/>
            <person name="Lapidus A."/>
            <person name="Glavina del Rio T."/>
            <person name="Dalin E."/>
            <person name="Tice H."/>
            <person name="Bruce D."/>
            <person name="Goodwin L."/>
            <person name="Pitluck S."/>
            <person name="Kyrpides N."/>
            <person name="Mavromatis K."/>
            <person name="Ivanova N."/>
            <person name="Ovchinnikova G."/>
            <person name="Sims D."/>
            <person name="Meincke L."/>
            <person name="Brettin T."/>
            <person name="Detter J.C."/>
            <person name="Han C."/>
            <person name="Larimer F."/>
            <person name="Land M."/>
            <person name="Hauser L."/>
            <person name="Markowitz V."/>
            <person name="Cheng J.-F."/>
            <person name="Hugenholtz P."/>
            <person name="Woyke T."/>
            <person name="Wu D."/>
            <person name="Klenk H.-P."/>
            <person name="Eisen J.A."/>
        </authorList>
    </citation>
    <scope>NUCLEOTIDE SEQUENCE [LARGE SCALE GENOMIC DNA]</scope>
    <source>
        <strain evidence="7">ATCC 700099 / DSM 44233 / CIP 104796 / JCM 9543 / NBRC 105858 / Y-104</strain>
    </source>
</reference>
<dbReference type="Proteomes" id="UP000002218">
    <property type="component" value="Chromosome"/>
</dbReference>
<dbReference type="InterPro" id="IPR000835">
    <property type="entry name" value="HTH_MarR-typ"/>
</dbReference>
<dbReference type="HOGENOM" id="CLU_1359194_0_0_11"/>
<dbReference type="PROSITE" id="PS50995">
    <property type="entry name" value="HTH_MARR_2"/>
    <property type="match status" value="1"/>
</dbReference>
<dbReference type="Gene3D" id="1.10.10.10">
    <property type="entry name" value="Winged helix-like DNA-binding domain superfamily/Winged helix DNA-binding domain"/>
    <property type="match status" value="1"/>
</dbReference>
<dbReference type="Pfam" id="PF12802">
    <property type="entry name" value="MarR_2"/>
    <property type="match status" value="1"/>
</dbReference>
<keyword evidence="7" id="KW-1185">Reference proteome</keyword>
<keyword evidence="3" id="KW-0804">Transcription</keyword>
<evidence type="ECO:0000256" key="2">
    <source>
        <dbReference type="ARBA" id="ARBA00023125"/>
    </source>
</evidence>
<dbReference type="STRING" id="479431.Namu_0032"/>
<reference evidence="6 7" key="2">
    <citation type="journal article" date="2010" name="Stand. Genomic Sci.">
        <title>Complete genome sequence of Nakamurella multipartita type strain (Y-104).</title>
        <authorList>
            <person name="Tice H."/>
            <person name="Mayilraj S."/>
            <person name="Sims D."/>
            <person name="Lapidus A."/>
            <person name="Nolan M."/>
            <person name="Lucas S."/>
            <person name="Glavina Del Rio T."/>
            <person name="Copeland A."/>
            <person name="Cheng J.F."/>
            <person name="Meincke L."/>
            <person name="Bruce D."/>
            <person name="Goodwin L."/>
            <person name="Pitluck S."/>
            <person name="Ivanova N."/>
            <person name="Mavromatis K."/>
            <person name="Ovchinnikova G."/>
            <person name="Pati A."/>
            <person name="Chen A."/>
            <person name="Palaniappan K."/>
            <person name="Land M."/>
            <person name="Hauser L."/>
            <person name="Chang Y.J."/>
            <person name="Jeffries C.D."/>
            <person name="Detter J.C."/>
            <person name="Brettin T."/>
            <person name="Rohde M."/>
            <person name="Goker M."/>
            <person name="Bristow J."/>
            <person name="Eisen J.A."/>
            <person name="Markowitz V."/>
            <person name="Hugenholtz P."/>
            <person name="Kyrpides N.C."/>
            <person name="Klenk H.P."/>
            <person name="Chen F."/>
        </authorList>
    </citation>
    <scope>NUCLEOTIDE SEQUENCE [LARGE SCALE GENOMIC DNA]</scope>
    <source>
        <strain evidence="7">ATCC 700099 / DSM 44233 / CIP 104796 / JCM 9543 / NBRC 105858 / Y-104</strain>
    </source>
</reference>
<protein>
    <submittedName>
        <fullName evidence="6">Transcriptional regulator, MarR family</fullName>
    </submittedName>
</protein>
<dbReference type="PANTHER" id="PTHR33164:SF57">
    <property type="entry name" value="MARR-FAMILY TRANSCRIPTIONAL REGULATOR"/>
    <property type="match status" value="1"/>
</dbReference>
<organism evidence="6 7">
    <name type="scientific">Nakamurella multipartita (strain ATCC 700099 / DSM 44233 / CIP 104796 / JCM 9543 / NBRC 105858 / Y-104)</name>
    <name type="common">Microsphaera multipartita</name>
    <dbReference type="NCBI Taxonomy" id="479431"/>
    <lineage>
        <taxon>Bacteria</taxon>
        <taxon>Bacillati</taxon>
        <taxon>Actinomycetota</taxon>
        <taxon>Actinomycetes</taxon>
        <taxon>Nakamurellales</taxon>
        <taxon>Nakamurellaceae</taxon>
        <taxon>Nakamurella</taxon>
    </lineage>
</organism>
<evidence type="ECO:0000313" key="7">
    <source>
        <dbReference type="Proteomes" id="UP000002218"/>
    </source>
</evidence>
<dbReference type="PANTHER" id="PTHR33164">
    <property type="entry name" value="TRANSCRIPTIONAL REGULATOR, MARR FAMILY"/>
    <property type="match status" value="1"/>
</dbReference>
<dbReference type="InterPro" id="IPR039422">
    <property type="entry name" value="MarR/SlyA-like"/>
</dbReference>
<dbReference type="KEGG" id="nml:Namu_0032"/>
<dbReference type="InterPro" id="IPR036390">
    <property type="entry name" value="WH_DNA-bd_sf"/>
</dbReference>
<dbReference type="InParanoid" id="C8XHX9"/>
<keyword evidence="2" id="KW-0238">DNA-binding</keyword>
<gene>
    <name evidence="6" type="ordered locus">Namu_0032</name>
</gene>
<dbReference type="AlphaFoldDB" id="C8XHX9"/>
<name>C8XHX9_NAKMY</name>
<dbReference type="GO" id="GO:0003677">
    <property type="term" value="F:DNA binding"/>
    <property type="evidence" value="ECO:0007669"/>
    <property type="project" value="UniProtKB-KW"/>
</dbReference>
<dbReference type="SUPFAM" id="SSF46785">
    <property type="entry name" value="Winged helix' DNA-binding domain"/>
    <property type="match status" value="1"/>
</dbReference>
<dbReference type="EMBL" id="CP001737">
    <property type="protein sequence ID" value="ACV76470.1"/>
    <property type="molecule type" value="Genomic_DNA"/>
</dbReference>
<dbReference type="GO" id="GO:0003700">
    <property type="term" value="F:DNA-binding transcription factor activity"/>
    <property type="evidence" value="ECO:0007669"/>
    <property type="project" value="InterPro"/>
</dbReference>
<evidence type="ECO:0000256" key="4">
    <source>
        <dbReference type="SAM" id="MobiDB-lite"/>
    </source>
</evidence>
<feature type="region of interest" description="Disordered" evidence="4">
    <location>
        <begin position="167"/>
        <end position="201"/>
    </location>
</feature>
<proteinExistence type="predicted"/>
<dbReference type="GO" id="GO:0006950">
    <property type="term" value="P:response to stress"/>
    <property type="evidence" value="ECO:0007669"/>
    <property type="project" value="TreeGrafter"/>
</dbReference>
<dbReference type="PROSITE" id="PS01117">
    <property type="entry name" value="HTH_MARR_1"/>
    <property type="match status" value="1"/>
</dbReference>
<evidence type="ECO:0000256" key="1">
    <source>
        <dbReference type="ARBA" id="ARBA00023015"/>
    </source>
</evidence>
<dbReference type="InterPro" id="IPR036388">
    <property type="entry name" value="WH-like_DNA-bd_sf"/>
</dbReference>
<evidence type="ECO:0000256" key="3">
    <source>
        <dbReference type="ARBA" id="ARBA00023163"/>
    </source>
</evidence>
<dbReference type="InterPro" id="IPR023187">
    <property type="entry name" value="Tscrpt_reg_MarR-type_CS"/>
</dbReference>
<accession>C8XHX9</accession>
<evidence type="ECO:0000259" key="5">
    <source>
        <dbReference type="PROSITE" id="PS50995"/>
    </source>
</evidence>
<sequence>MRISGPIVIDVNSCVGDTFTSVKATCAEVLLDVLEAFVGHLHCGAQNGGIDALRTADLTFSQIRTLLTLTQNPEPVPIHEIATSLELSVATAGRNVDQLVRAGLVERHEDDLDRRIKRISLSPAGLDLIATFKAGQRRSALRILSAVGVDETRRLIDALRPVVEKLGCPSRPHPEASLPETPRPQTPQPSPFPPLRQEIPV</sequence>
<dbReference type="eggNOG" id="COG1846">
    <property type="taxonomic scope" value="Bacteria"/>
</dbReference>
<dbReference type="PRINTS" id="PR00598">
    <property type="entry name" value="HTHMARR"/>
</dbReference>
<feature type="compositionally biased region" description="Pro residues" evidence="4">
    <location>
        <begin position="181"/>
        <end position="194"/>
    </location>
</feature>
<evidence type="ECO:0000313" key="6">
    <source>
        <dbReference type="EMBL" id="ACV76470.1"/>
    </source>
</evidence>
<keyword evidence="1" id="KW-0805">Transcription regulation</keyword>